<protein>
    <recommendedName>
        <fullName evidence="5">Lipoprotein</fullName>
    </recommendedName>
</protein>
<proteinExistence type="predicted"/>
<evidence type="ECO:0000313" key="4">
    <source>
        <dbReference type="Proteomes" id="UP000297641"/>
    </source>
</evidence>
<dbReference type="EMBL" id="RQFD01000015">
    <property type="protein sequence ID" value="TGK48270.1"/>
    <property type="molecule type" value="Genomic_DNA"/>
</dbReference>
<gene>
    <name evidence="1" type="ORF">EHQ10_11110</name>
    <name evidence="2" type="ORF">EHQ43_12705</name>
</gene>
<evidence type="ECO:0000313" key="2">
    <source>
        <dbReference type="EMBL" id="TGL04241.1"/>
    </source>
</evidence>
<dbReference type="Proteomes" id="UP000297617">
    <property type="component" value="Unassembled WGS sequence"/>
</dbReference>
<evidence type="ECO:0000313" key="3">
    <source>
        <dbReference type="Proteomes" id="UP000297617"/>
    </source>
</evidence>
<evidence type="ECO:0008006" key="5">
    <source>
        <dbReference type="Google" id="ProtNLM"/>
    </source>
</evidence>
<reference evidence="1" key="1">
    <citation type="submission" date="2018-10" db="EMBL/GenBank/DDBJ databases">
        <authorList>
            <person name="Vincent A.T."/>
            <person name="Schiettekatte O."/>
            <person name="Bourhy P."/>
            <person name="Veyrier F.J."/>
            <person name="Picardeau M."/>
        </authorList>
    </citation>
    <scope>NUCLEOTIDE SEQUENCE</scope>
    <source>
        <strain evidence="1">201800295</strain>
    </source>
</reference>
<sequence>MKTQVLFLLSTLFLFVSCQRNYKNPSSISNQNQTKTSFTLQYEIDLPSKVLKVGPNLEISIGKFALNSFNTIASQVFNVSSYKARNENDPLEPGSIVLRKVQVHRSMVFEEGTTKFQHATFASIVEFLLVKESGESFRILGHSELMKTNTIPFSPNDRESEETIENSIRSAIEVGLKKILETKENGTFETNQVMFQKGNQK</sequence>
<evidence type="ECO:0000313" key="1">
    <source>
        <dbReference type="EMBL" id="TGK48270.1"/>
    </source>
</evidence>
<comment type="caution">
    <text evidence="2">The sequence shown here is derived from an EMBL/GenBank/DDBJ whole genome shotgun (WGS) entry which is preliminary data.</text>
</comment>
<dbReference type="EMBL" id="RQFT01000011">
    <property type="protein sequence ID" value="TGL04241.1"/>
    <property type="molecule type" value="Genomic_DNA"/>
</dbReference>
<name>A0A7I0HQM5_9LEPT</name>
<reference evidence="2 4" key="2">
    <citation type="journal article" date="2019" name="PLoS Negl. Trop. Dis.">
        <title>Revisiting the worldwide diversity of Leptospira species in the environment.</title>
        <authorList>
            <person name="Vincent A.T."/>
            <person name="Schiettekatte O."/>
            <person name="Bourhy P."/>
            <person name="Veyrier F.J."/>
            <person name="Picardeau M."/>
        </authorList>
    </citation>
    <scope>NUCLEOTIDE SEQUENCE [LARGE SCALE GENOMIC DNA]</scope>
    <source>
        <strain evidence="2 4">201800273</strain>
        <strain evidence="1">201800295</strain>
    </source>
</reference>
<keyword evidence="3" id="KW-1185">Reference proteome</keyword>
<dbReference type="RefSeq" id="WP_135754116.1">
    <property type="nucleotide sequence ID" value="NZ_RQFD01000015.1"/>
</dbReference>
<organism evidence="2 4">
    <name type="scientific">Leptospira bouyouniensis</name>
    <dbReference type="NCBI Taxonomy" id="2484911"/>
    <lineage>
        <taxon>Bacteria</taxon>
        <taxon>Pseudomonadati</taxon>
        <taxon>Spirochaetota</taxon>
        <taxon>Spirochaetia</taxon>
        <taxon>Leptospirales</taxon>
        <taxon>Leptospiraceae</taxon>
        <taxon>Leptospira</taxon>
    </lineage>
</organism>
<dbReference type="AlphaFoldDB" id="A0A7I0HQM5"/>
<accession>A0A7I0HQM5</accession>
<dbReference type="Proteomes" id="UP000297641">
    <property type="component" value="Unassembled WGS sequence"/>
</dbReference>
<dbReference type="PROSITE" id="PS51257">
    <property type="entry name" value="PROKAR_LIPOPROTEIN"/>
    <property type="match status" value="1"/>
</dbReference>